<reference evidence="2" key="1">
    <citation type="submission" date="2022-02" db="EMBL/GenBank/DDBJ databases">
        <authorList>
            <person name="Henning P.M."/>
            <person name="McCubbin A.G."/>
            <person name="Shore J.S."/>
        </authorList>
    </citation>
    <scope>NUCLEOTIDE SEQUENCE</scope>
    <source>
        <strain evidence="2">F60SS</strain>
        <tissue evidence="2">Leaves</tissue>
    </source>
</reference>
<proteinExistence type="predicted"/>
<dbReference type="AlphaFoldDB" id="A0A9Q0JLY1"/>
<evidence type="ECO:0000313" key="2">
    <source>
        <dbReference type="EMBL" id="KAJ4847636.1"/>
    </source>
</evidence>
<accession>A0A9Q0JLY1</accession>
<feature type="region of interest" description="Disordered" evidence="1">
    <location>
        <begin position="1"/>
        <end position="24"/>
    </location>
</feature>
<dbReference type="EMBL" id="JAKUCV010001116">
    <property type="protein sequence ID" value="KAJ4847636.1"/>
    <property type="molecule type" value="Genomic_DNA"/>
</dbReference>
<protein>
    <submittedName>
        <fullName evidence="2">Uncharacterized protein</fullName>
    </submittedName>
</protein>
<name>A0A9Q0JLY1_9ROSI</name>
<keyword evidence="3" id="KW-1185">Reference proteome</keyword>
<evidence type="ECO:0000256" key="1">
    <source>
        <dbReference type="SAM" id="MobiDB-lite"/>
    </source>
</evidence>
<sequence>MFTRNARKRREKLDWSGIGTDPSSHEECCKDLTHDDRNHVELTRSVDLRSTVALNCQAIRFPKELTNRALSCTIWRGLIIKHYVRNVLQ</sequence>
<gene>
    <name evidence="2" type="ORF">Tsubulata_002748</name>
</gene>
<evidence type="ECO:0000313" key="3">
    <source>
        <dbReference type="Proteomes" id="UP001141552"/>
    </source>
</evidence>
<reference evidence="2" key="2">
    <citation type="journal article" date="2023" name="Plants (Basel)">
        <title>Annotation of the Turnera subulata (Passifloraceae) Draft Genome Reveals the S-Locus Evolved after the Divergence of Turneroideae from Passifloroideae in a Stepwise Manner.</title>
        <authorList>
            <person name="Henning P.M."/>
            <person name="Roalson E.H."/>
            <person name="Mir W."/>
            <person name="McCubbin A.G."/>
            <person name="Shore J.S."/>
        </authorList>
    </citation>
    <scope>NUCLEOTIDE SEQUENCE</scope>
    <source>
        <strain evidence="2">F60SS</strain>
    </source>
</reference>
<comment type="caution">
    <text evidence="2">The sequence shown here is derived from an EMBL/GenBank/DDBJ whole genome shotgun (WGS) entry which is preliminary data.</text>
</comment>
<organism evidence="2 3">
    <name type="scientific">Turnera subulata</name>
    <dbReference type="NCBI Taxonomy" id="218843"/>
    <lineage>
        <taxon>Eukaryota</taxon>
        <taxon>Viridiplantae</taxon>
        <taxon>Streptophyta</taxon>
        <taxon>Embryophyta</taxon>
        <taxon>Tracheophyta</taxon>
        <taxon>Spermatophyta</taxon>
        <taxon>Magnoliopsida</taxon>
        <taxon>eudicotyledons</taxon>
        <taxon>Gunneridae</taxon>
        <taxon>Pentapetalae</taxon>
        <taxon>rosids</taxon>
        <taxon>fabids</taxon>
        <taxon>Malpighiales</taxon>
        <taxon>Passifloraceae</taxon>
        <taxon>Turnera</taxon>
    </lineage>
</organism>
<dbReference type="Proteomes" id="UP001141552">
    <property type="component" value="Unassembled WGS sequence"/>
</dbReference>
<feature type="compositionally biased region" description="Basic residues" evidence="1">
    <location>
        <begin position="1"/>
        <end position="10"/>
    </location>
</feature>